<dbReference type="Pfam" id="PF26410">
    <property type="entry name" value="GH5_mannosidase"/>
    <property type="match status" value="1"/>
</dbReference>
<proteinExistence type="inferred from homology"/>
<evidence type="ECO:0000256" key="2">
    <source>
        <dbReference type="ARBA" id="ARBA00005641"/>
    </source>
</evidence>
<dbReference type="PANTHER" id="PTHR31451">
    <property type="match status" value="1"/>
</dbReference>
<dbReference type="PANTHER" id="PTHR31451:SF54">
    <property type="entry name" value="MANNAN ENDO-1,4-BETA-MANNOSIDASE 6"/>
    <property type="match status" value="1"/>
</dbReference>
<evidence type="ECO:0000256" key="5">
    <source>
        <dbReference type="ARBA" id="ARBA00023295"/>
    </source>
</evidence>
<comment type="similarity">
    <text evidence="2">Belongs to the glycosyl hydrolase 5 (cellulase A) family.</text>
</comment>
<gene>
    <name evidence="7" type="ORF">OPV22_010970</name>
</gene>
<keyword evidence="5" id="KW-0326">Glycosidase</keyword>
<dbReference type="FunFam" id="3.20.20.80:FF:000012">
    <property type="entry name" value="Mannan endo-1,4-beta-mannosidase 6"/>
    <property type="match status" value="1"/>
</dbReference>
<dbReference type="AlphaFoldDB" id="A0AAV8RJF7"/>
<comment type="catalytic activity">
    <reaction evidence="1">
        <text>Random hydrolysis of (1-&gt;4)-beta-D-mannosidic linkages in mannans, galactomannans and glucomannans.</text>
        <dbReference type="EC" id="3.2.1.78"/>
    </reaction>
</comment>
<evidence type="ECO:0000313" key="8">
    <source>
        <dbReference type="Proteomes" id="UP001222027"/>
    </source>
</evidence>
<evidence type="ECO:0000259" key="6">
    <source>
        <dbReference type="Pfam" id="PF26410"/>
    </source>
</evidence>
<sequence>MAMNKEKNTITTSLSLLCQRFLLPLTIFLAINGRTNAVLPGQTEQDMKNHKGRVHDLDGVGDEWGVVERKGNQFVVGGQPFYFNGFNTYWLLMLAVDQSTRGKVSDVFRQASSIGLTVCRTWAFNDGGWRALQKSPSVYDEDVFKAFDFVLSEARKYKIRLVLPLVNNWESYGGKAQYVKWGIASGLNLTSDDDFFSDPTVKGYYKAHVKVLLNRANTFTNITYKEDPTIFAWELMNEPRCPSDPSGDKLQEWIQEMAFHVKSIDSVHLLGTGTEGFYGPSSPERSRLNPNPVAGQVGTDFIRNHKALGIDYASAHLYPDAWLPKSASNDYAQFAATWIQGHTDYADAELRMPVVFGEFGVSLSKAGKSNSTQRNTFIAAVYEAMLNSTKRGGSGSGCLLWQVFPEGTEYMDDGYAVVLTKAPNTSNMLALQSKRMQIFNSRCSWRCHWSCKKKNRTNHDVRLPRDEL</sequence>
<reference evidence="7 8" key="1">
    <citation type="submission" date="2022-12" db="EMBL/GenBank/DDBJ databases">
        <title>Chromosome-scale assembly of the Ensete ventricosum genome.</title>
        <authorList>
            <person name="Dussert Y."/>
            <person name="Stocks J."/>
            <person name="Wendawek A."/>
            <person name="Woldeyes F."/>
            <person name="Nichols R.A."/>
            <person name="Borrell J.S."/>
        </authorList>
    </citation>
    <scope>NUCLEOTIDE SEQUENCE [LARGE SCALE GENOMIC DNA]</scope>
    <source>
        <strain evidence="8">cv. Maze</strain>
        <tissue evidence="7">Seeds</tissue>
    </source>
</reference>
<keyword evidence="4" id="KW-0378">Hydrolase</keyword>
<protein>
    <recommendedName>
        <fullName evidence="3">mannan endo-1,4-beta-mannosidase</fullName>
        <ecNumber evidence="3">3.2.1.78</ecNumber>
    </recommendedName>
</protein>
<accession>A0AAV8RJF7</accession>
<dbReference type="EMBL" id="JAQQAF010000003">
    <property type="protein sequence ID" value="KAJ8500418.1"/>
    <property type="molecule type" value="Genomic_DNA"/>
</dbReference>
<dbReference type="Proteomes" id="UP001222027">
    <property type="component" value="Unassembled WGS sequence"/>
</dbReference>
<dbReference type="EC" id="3.2.1.78" evidence="3"/>
<evidence type="ECO:0000256" key="4">
    <source>
        <dbReference type="ARBA" id="ARBA00022801"/>
    </source>
</evidence>
<dbReference type="InterPro" id="IPR017853">
    <property type="entry name" value="GH"/>
</dbReference>
<dbReference type="InterPro" id="IPR001547">
    <property type="entry name" value="Glyco_hydro_5"/>
</dbReference>
<dbReference type="SUPFAM" id="SSF51445">
    <property type="entry name" value="(Trans)glycosidases"/>
    <property type="match status" value="1"/>
</dbReference>
<dbReference type="InterPro" id="IPR045053">
    <property type="entry name" value="MAN-like"/>
</dbReference>
<organism evidence="7 8">
    <name type="scientific">Ensete ventricosum</name>
    <name type="common">Abyssinian banana</name>
    <name type="synonym">Musa ensete</name>
    <dbReference type="NCBI Taxonomy" id="4639"/>
    <lineage>
        <taxon>Eukaryota</taxon>
        <taxon>Viridiplantae</taxon>
        <taxon>Streptophyta</taxon>
        <taxon>Embryophyta</taxon>
        <taxon>Tracheophyta</taxon>
        <taxon>Spermatophyta</taxon>
        <taxon>Magnoliopsida</taxon>
        <taxon>Liliopsida</taxon>
        <taxon>Zingiberales</taxon>
        <taxon>Musaceae</taxon>
        <taxon>Ensete</taxon>
    </lineage>
</organism>
<dbReference type="GO" id="GO:0016985">
    <property type="term" value="F:mannan endo-1,4-beta-mannosidase activity"/>
    <property type="evidence" value="ECO:0007669"/>
    <property type="project" value="UniProtKB-EC"/>
</dbReference>
<keyword evidence="8" id="KW-1185">Reference proteome</keyword>
<name>A0AAV8RJF7_ENSVE</name>
<comment type="caution">
    <text evidence="7">The sequence shown here is derived from an EMBL/GenBank/DDBJ whole genome shotgun (WGS) entry which is preliminary data.</text>
</comment>
<dbReference type="GO" id="GO:0000272">
    <property type="term" value="P:polysaccharide catabolic process"/>
    <property type="evidence" value="ECO:0007669"/>
    <property type="project" value="InterPro"/>
</dbReference>
<evidence type="ECO:0000313" key="7">
    <source>
        <dbReference type="EMBL" id="KAJ8500418.1"/>
    </source>
</evidence>
<dbReference type="Gene3D" id="3.20.20.80">
    <property type="entry name" value="Glycosidases"/>
    <property type="match status" value="1"/>
</dbReference>
<feature type="domain" description="Glycoside hydrolase family 5" evidence="6">
    <location>
        <begin position="67"/>
        <end position="401"/>
    </location>
</feature>
<evidence type="ECO:0000256" key="1">
    <source>
        <dbReference type="ARBA" id="ARBA00001678"/>
    </source>
</evidence>
<evidence type="ECO:0000256" key="3">
    <source>
        <dbReference type="ARBA" id="ARBA00012706"/>
    </source>
</evidence>